<feature type="region of interest" description="Disordered" evidence="1">
    <location>
        <begin position="1"/>
        <end position="44"/>
    </location>
</feature>
<evidence type="ECO:0000313" key="3">
    <source>
        <dbReference type="Proteomes" id="UP000070544"/>
    </source>
</evidence>
<keyword evidence="3" id="KW-1185">Reference proteome</keyword>
<accession>A0A138ZX54</accession>
<reference evidence="2 3" key="1">
    <citation type="journal article" date="2015" name="Genome Biol. Evol.">
        <title>Phylogenomic analyses indicate that early fungi evolved digesting cell walls of algal ancestors of land plants.</title>
        <authorList>
            <person name="Chang Y."/>
            <person name="Wang S."/>
            <person name="Sekimoto S."/>
            <person name="Aerts A.L."/>
            <person name="Choi C."/>
            <person name="Clum A."/>
            <person name="LaButti K.M."/>
            <person name="Lindquist E.A."/>
            <person name="Yee Ngan C."/>
            <person name="Ohm R.A."/>
            <person name="Salamov A.A."/>
            <person name="Grigoriev I.V."/>
            <person name="Spatafora J.W."/>
            <person name="Berbee M.L."/>
        </authorList>
    </citation>
    <scope>NUCLEOTIDE SEQUENCE [LARGE SCALE GENOMIC DNA]</scope>
    <source>
        <strain evidence="2 3">JEL478</strain>
    </source>
</reference>
<protein>
    <submittedName>
        <fullName evidence="2">Uncharacterized protein</fullName>
    </submittedName>
</protein>
<sequence>MVTVPGENTPLTSLSALAEQRDVRELPSEEISPDEDASHPGVADANAGTTFAQLERPSVFIQSEVAQRVLVYKERAIIADSCRITVPPSRNVYQGFLPEISTLFLPMAIDENGYLRIADAQYAAACGSGTVKLAYSERRLHVNVSSGLVVLPM</sequence>
<organism evidence="2 3">
    <name type="scientific">Gonapodya prolifera (strain JEL478)</name>
    <name type="common">Monoblepharis prolifera</name>
    <dbReference type="NCBI Taxonomy" id="1344416"/>
    <lineage>
        <taxon>Eukaryota</taxon>
        <taxon>Fungi</taxon>
        <taxon>Fungi incertae sedis</taxon>
        <taxon>Chytridiomycota</taxon>
        <taxon>Chytridiomycota incertae sedis</taxon>
        <taxon>Monoblepharidomycetes</taxon>
        <taxon>Monoblepharidales</taxon>
        <taxon>Gonapodyaceae</taxon>
        <taxon>Gonapodya</taxon>
    </lineage>
</organism>
<gene>
    <name evidence="2" type="ORF">M427DRAFT_492622</name>
</gene>
<dbReference type="EMBL" id="KQ965897">
    <property type="protein sequence ID" value="KXS09031.1"/>
    <property type="molecule type" value="Genomic_DNA"/>
</dbReference>
<dbReference type="Proteomes" id="UP000070544">
    <property type="component" value="Unassembled WGS sequence"/>
</dbReference>
<evidence type="ECO:0000313" key="2">
    <source>
        <dbReference type="EMBL" id="KXS09031.1"/>
    </source>
</evidence>
<evidence type="ECO:0000256" key="1">
    <source>
        <dbReference type="SAM" id="MobiDB-lite"/>
    </source>
</evidence>
<dbReference type="AlphaFoldDB" id="A0A138ZX54"/>
<proteinExistence type="predicted"/>
<name>A0A138ZX54_GONPJ</name>